<dbReference type="EC" id="2.4.1.255" evidence="3"/>
<evidence type="ECO:0000256" key="2">
    <source>
        <dbReference type="ARBA" id="ARBA00005386"/>
    </source>
</evidence>
<dbReference type="Pfam" id="PF13432">
    <property type="entry name" value="TPR_16"/>
    <property type="match status" value="2"/>
</dbReference>
<name>A0A2Z3HSC5_9CAUL</name>
<keyword evidence="7 8" id="KW-0802">TPR repeat</keyword>
<dbReference type="Gene3D" id="3.40.50.11380">
    <property type="match status" value="1"/>
</dbReference>
<comment type="similarity">
    <text evidence="2">Belongs to the glycosyltransferase 41 family. O-GlcNAc transferase subfamily.</text>
</comment>
<dbReference type="RefSeq" id="WP_110450728.1">
    <property type="nucleotide sequence ID" value="NZ_CP029479.1"/>
</dbReference>
<feature type="domain" description="O-GlcNAc transferase C-terminal" evidence="9">
    <location>
        <begin position="573"/>
        <end position="746"/>
    </location>
</feature>
<dbReference type="Gene3D" id="1.25.40.10">
    <property type="entry name" value="Tetratricopeptide repeat domain"/>
    <property type="match status" value="2"/>
</dbReference>
<dbReference type="InterPro" id="IPR029489">
    <property type="entry name" value="OGT/SEC/SPY_C"/>
</dbReference>
<evidence type="ECO:0000256" key="8">
    <source>
        <dbReference type="PROSITE-ProRule" id="PRU00339"/>
    </source>
</evidence>
<dbReference type="PANTHER" id="PTHR44835:SF1">
    <property type="entry name" value="PROTEIN O-GLCNAC TRANSFERASE"/>
    <property type="match status" value="1"/>
</dbReference>
<dbReference type="OrthoDB" id="146908at2"/>
<evidence type="ECO:0000313" key="11">
    <source>
        <dbReference type="Proteomes" id="UP000247763"/>
    </source>
</evidence>
<dbReference type="InterPro" id="IPR019734">
    <property type="entry name" value="TPR_rpt"/>
</dbReference>
<proteinExistence type="inferred from homology"/>
<keyword evidence="5" id="KW-0808">Transferase</keyword>
<evidence type="ECO:0000256" key="5">
    <source>
        <dbReference type="ARBA" id="ARBA00022679"/>
    </source>
</evidence>
<reference evidence="11" key="1">
    <citation type="submission" date="2018-05" db="EMBL/GenBank/DDBJ databases">
        <title>Genome sequencing of Phenylobacterium sp. HYN0004.</title>
        <authorList>
            <person name="Yi H."/>
            <person name="Baek C."/>
        </authorList>
    </citation>
    <scope>NUCLEOTIDE SEQUENCE [LARGE SCALE GENOMIC DNA]</scope>
    <source>
        <strain evidence="11">HYN0004</strain>
    </source>
</reference>
<evidence type="ECO:0000259" key="9">
    <source>
        <dbReference type="Pfam" id="PF13844"/>
    </source>
</evidence>
<dbReference type="KEGG" id="phb:HYN04_10570"/>
<dbReference type="PROSITE" id="PS50005">
    <property type="entry name" value="TPR"/>
    <property type="match status" value="2"/>
</dbReference>
<dbReference type="InterPro" id="IPR011990">
    <property type="entry name" value="TPR-like_helical_dom_sf"/>
</dbReference>
<evidence type="ECO:0000256" key="4">
    <source>
        <dbReference type="ARBA" id="ARBA00022676"/>
    </source>
</evidence>
<feature type="domain" description="O-GlcNAc transferase C-terminal" evidence="9">
    <location>
        <begin position="388"/>
        <end position="531"/>
    </location>
</feature>
<feature type="repeat" description="TPR" evidence="8">
    <location>
        <begin position="138"/>
        <end position="171"/>
    </location>
</feature>
<gene>
    <name evidence="10" type="ORF">HYN04_10570</name>
</gene>
<dbReference type="Pfam" id="PF13844">
    <property type="entry name" value="Glyco_transf_41"/>
    <property type="match status" value="2"/>
</dbReference>
<keyword evidence="6" id="KW-0677">Repeat</keyword>
<dbReference type="PANTHER" id="PTHR44835">
    <property type="entry name" value="UDP-N-ACETYLGLUCOSAMINE--PEPTIDE N-ACETYLGLUCOSAMINYLTRANSFERASE SPINDLY-RELATED"/>
    <property type="match status" value="1"/>
</dbReference>
<dbReference type="Proteomes" id="UP000247763">
    <property type="component" value="Chromosome"/>
</dbReference>
<protein>
    <recommendedName>
        <fullName evidence="3">protein O-GlcNAc transferase</fullName>
        <ecNumber evidence="3">2.4.1.255</ecNumber>
    </recommendedName>
</protein>
<dbReference type="GO" id="GO:0097363">
    <property type="term" value="F:protein O-acetylglucosaminyltransferase activity"/>
    <property type="evidence" value="ECO:0007669"/>
    <property type="project" value="UniProtKB-EC"/>
</dbReference>
<dbReference type="InterPro" id="IPR051939">
    <property type="entry name" value="Glycosyltr_41/O-GlcNAc_trsf"/>
</dbReference>
<dbReference type="SUPFAM" id="SSF48452">
    <property type="entry name" value="TPR-like"/>
    <property type="match status" value="2"/>
</dbReference>
<evidence type="ECO:0000256" key="1">
    <source>
        <dbReference type="ARBA" id="ARBA00004922"/>
    </source>
</evidence>
<comment type="pathway">
    <text evidence="1">Protein modification; protein glycosylation.</text>
</comment>
<dbReference type="AlphaFoldDB" id="A0A2Z3HSC5"/>
<dbReference type="SMART" id="SM00028">
    <property type="entry name" value="TPR"/>
    <property type="match status" value="4"/>
</dbReference>
<dbReference type="SUPFAM" id="SSF53756">
    <property type="entry name" value="UDP-Glycosyltransferase/glycogen phosphorylase"/>
    <property type="match status" value="1"/>
</dbReference>
<dbReference type="Gene3D" id="3.40.50.2000">
    <property type="entry name" value="Glycogen Phosphorylase B"/>
    <property type="match status" value="1"/>
</dbReference>
<evidence type="ECO:0000313" key="10">
    <source>
        <dbReference type="EMBL" id="AWM78162.1"/>
    </source>
</evidence>
<evidence type="ECO:0000256" key="3">
    <source>
        <dbReference type="ARBA" id="ARBA00011970"/>
    </source>
</evidence>
<dbReference type="EMBL" id="CP029479">
    <property type="protein sequence ID" value="AWM78162.1"/>
    <property type="molecule type" value="Genomic_DNA"/>
</dbReference>
<feature type="repeat" description="TPR" evidence="8">
    <location>
        <begin position="71"/>
        <end position="104"/>
    </location>
</feature>
<evidence type="ECO:0000256" key="6">
    <source>
        <dbReference type="ARBA" id="ARBA00022737"/>
    </source>
</evidence>
<sequence length="762" mass="85734">MSLNRFAEAEAAFQAGRRDEGKSLTARQLEADPDAPAAVYRNFGAMLIRDRDYAQAEQVGRRAVERHARDPELWNILGVALRRLKRYPEAVDALEKAARLSPRSDAIQQNLGNVFNDARDARAIKVFSQLVRNAPSNAEHQRQLGRAHWFTRDFDKAIQRLNLAARLKPDMVDAWLDLSAASADARGPVEGLEALDRGLKACPGEARLQEARLSMLRRSGRMREAEQQMLDMLKVTPDAAWLHFQLGGALTDYDRIRANEHFRRAIELAPDNVDYRITYAESLGRDRTGDEGGNLEAAYRTMVEVLDKAELTPGNLKVIYELLVRVADYDRLEALGSFSKVGRTWAEAGRHTALMAHLARVKTAEDRLELVEQHRIWGRLADAAAARRPITHPAPRAPGGKIRVGYMSSDLRGHPVAYFALPLLEHYDRNRFEVFCYSWYQGEEDPTQKQIAQWVDGFRWHKDITDREAAQLIADDNLDMLFELGATTHMNKLSVMSYRPAPRQASWVGYPHSAGPETIDYLVLDPWMNPPDPRLVIEKPLLLAHTWYAMGERAFREQPAVDPVAPVERNGYVTFGTANNPYKYTRETVTAWARAVAGTPGSKFMFVRPEGTTPTFTANIRAVFEGQGVSGDRVVFETVRGRHLPFYNQMDISLDTFPQTGGTTTCESLWMGVPVVARVGDAVFERMSYSILNNVGLGDLVGKTTDEYVDIAVRLAADPARIGELRRTLRDRLGASPLRDARGFSTDWYAMVERAMADPVRK</sequence>
<evidence type="ECO:0000256" key="7">
    <source>
        <dbReference type="ARBA" id="ARBA00022803"/>
    </source>
</evidence>
<keyword evidence="11" id="KW-1185">Reference proteome</keyword>
<organism evidence="10 11">
    <name type="scientific">Phenylobacterium parvum</name>
    <dbReference type="NCBI Taxonomy" id="2201350"/>
    <lineage>
        <taxon>Bacteria</taxon>
        <taxon>Pseudomonadati</taxon>
        <taxon>Pseudomonadota</taxon>
        <taxon>Alphaproteobacteria</taxon>
        <taxon>Caulobacterales</taxon>
        <taxon>Caulobacteraceae</taxon>
        <taxon>Phenylobacterium</taxon>
    </lineage>
</organism>
<accession>A0A2Z3HSC5</accession>
<keyword evidence="4" id="KW-0328">Glycosyltransferase</keyword>